<evidence type="ECO:0000256" key="2">
    <source>
        <dbReference type="ARBA" id="ARBA00022737"/>
    </source>
</evidence>
<proteinExistence type="predicted"/>
<dbReference type="OrthoDB" id="313431at2759"/>
<dbReference type="PANTHER" id="PTHR46759">
    <property type="entry name" value="LEUCINE-RICH REPEAT-CONTAINING PROTEIN 72"/>
    <property type="match status" value="1"/>
</dbReference>
<dbReference type="CDD" id="cd21340">
    <property type="entry name" value="PPP1R42"/>
    <property type="match status" value="1"/>
</dbReference>
<evidence type="ECO:0000313" key="3">
    <source>
        <dbReference type="EMBL" id="TNV73723.1"/>
    </source>
</evidence>
<dbReference type="AlphaFoldDB" id="A0A8J8NF91"/>
<keyword evidence="1" id="KW-0433">Leucine-rich repeat</keyword>
<dbReference type="Proteomes" id="UP000785679">
    <property type="component" value="Unassembled WGS sequence"/>
</dbReference>
<dbReference type="EMBL" id="RRYP01018221">
    <property type="protein sequence ID" value="TNV73723.1"/>
    <property type="molecule type" value="Genomic_DNA"/>
</dbReference>
<keyword evidence="2" id="KW-0677">Repeat</keyword>
<dbReference type="Pfam" id="PF12799">
    <property type="entry name" value="LRR_4"/>
    <property type="match status" value="1"/>
</dbReference>
<protein>
    <submittedName>
        <fullName evidence="3">Uncharacterized protein</fullName>
    </submittedName>
</protein>
<dbReference type="Gene3D" id="3.80.10.10">
    <property type="entry name" value="Ribonuclease Inhibitor"/>
    <property type="match status" value="2"/>
</dbReference>
<keyword evidence="4" id="KW-1185">Reference proteome</keyword>
<reference evidence="3" key="1">
    <citation type="submission" date="2019-06" db="EMBL/GenBank/DDBJ databases">
        <authorList>
            <person name="Zheng W."/>
        </authorList>
    </citation>
    <scope>NUCLEOTIDE SEQUENCE</scope>
    <source>
        <strain evidence="3">QDHG01</strain>
    </source>
</reference>
<evidence type="ECO:0000256" key="1">
    <source>
        <dbReference type="ARBA" id="ARBA00022614"/>
    </source>
</evidence>
<organism evidence="3 4">
    <name type="scientific">Halteria grandinella</name>
    <dbReference type="NCBI Taxonomy" id="5974"/>
    <lineage>
        <taxon>Eukaryota</taxon>
        <taxon>Sar</taxon>
        <taxon>Alveolata</taxon>
        <taxon>Ciliophora</taxon>
        <taxon>Intramacronucleata</taxon>
        <taxon>Spirotrichea</taxon>
        <taxon>Stichotrichia</taxon>
        <taxon>Sporadotrichida</taxon>
        <taxon>Halteriidae</taxon>
        <taxon>Halteria</taxon>
    </lineage>
</organism>
<name>A0A8J8NF91_HALGN</name>
<dbReference type="PROSITE" id="PS51450">
    <property type="entry name" value="LRR"/>
    <property type="match status" value="1"/>
</dbReference>
<comment type="caution">
    <text evidence="3">The sequence shown here is derived from an EMBL/GenBank/DDBJ whole genome shotgun (WGS) entry which is preliminary data.</text>
</comment>
<dbReference type="PANTHER" id="PTHR46759:SF1">
    <property type="entry name" value="LEUCINE-RICH REPEAT-CONTAINING PROTEIN 72"/>
    <property type="match status" value="1"/>
</dbReference>
<dbReference type="InterPro" id="IPR042655">
    <property type="entry name" value="LRC72"/>
</dbReference>
<dbReference type="SUPFAM" id="SSF52075">
    <property type="entry name" value="Outer arm dynein light chain 1"/>
    <property type="match status" value="1"/>
</dbReference>
<accession>A0A8J8NF91</accession>
<dbReference type="InterPro" id="IPR001611">
    <property type="entry name" value="Leu-rich_rpt"/>
</dbReference>
<sequence>MIQLSLDDNQIQRIEGLEALVNLKKLYLEKNNISRLEGLGACRKLEELYLSKQRLPDFIEFTFDQEYTMPALSGCLKVLHLEQCHVLNPEPLRHLESLQCLNLKENFLGEMEDLLSFLRPMGNTLLDCDLRLNPVTKSPKYRDQVILVCIHLEMLDDKKVLEQERKYLFNLFHQREIQHASKHLLGIKPVMQEYILSPKVSQSKLGTQRYQAKPPQLEQQINVNHFGATKRGYKGTMLKAQKIGSYTNRSRVSIQQVGLSVMGSPMATNAASYMGIMDSYQLHNPEQQFITPSMKSKILSPMSMKGHIDPQGIEQFTKQYVLSHQNTTDSNQIHY</sequence>
<gene>
    <name evidence="3" type="ORF">FGO68_gene12971</name>
</gene>
<dbReference type="InterPro" id="IPR032675">
    <property type="entry name" value="LRR_dom_sf"/>
</dbReference>
<evidence type="ECO:0000313" key="4">
    <source>
        <dbReference type="Proteomes" id="UP000785679"/>
    </source>
</evidence>
<dbReference type="InterPro" id="IPR025875">
    <property type="entry name" value="Leu-rich_rpt_4"/>
</dbReference>